<dbReference type="Pfam" id="PF00196">
    <property type="entry name" value="GerE"/>
    <property type="match status" value="1"/>
</dbReference>
<dbReference type="PANTHER" id="PTHR44688">
    <property type="entry name" value="DNA-BINDING TRANSCRIPTIONAL ACTIVATOR DEVR_DOSR"/>
    <property type="match status" value="1"/>
</dbReference>
<dbReference type="RefSeq" id="WP_099019226.1">
    <property type="nucleotide sequence ID" value="NZ_NIHB01000002.1"/>
</dbReference>
<dbReference type="PRINTS" id="PR00038">
    <property type="entry name" value="HTHLUXR"/>
</dbReference>
<evidence type="ECO:0000313" key="6">
    <source>
        <dbReference type="Proteomes" id="UP000295724"/>
    </source>
</evidence>
<feature type="domain" description="VOC" evidence="4">
    <location>
        <begin position="95"/>
        <end position="211"/>
    </location>
</feature>
<keyword evidence="1" id="KW-0805">Transcription regulation</keyword>
<keyword evidence="2" id="KW-0238">DNA-binding</keyword>
<name>A0A4R6XS57_9GAMM</name>
<evidence type="ECO:0000259" key="4">
    <source>
        <dbReference type="PROSITE" id="PS51819"/>
    </source>
</evidence>
<dbReference type="PANTHER" id="PTHR44688:SF16">
    <property type="entry name" value="DNA-BINDING TRANSCRIPTIONAL ACTIVATOR DEVR_DOSR"/>
    <property type="match status" value="1"/>
</dbReference>
<keyword evidence="5" id="KW-0560">Oxidoreductase</keyword>
<protein>
    <submittedName>
        <fullName evidence="5">Glyoxalase/bleomycin resistance protein/dioxygenase superfamily protein</fullName>
    </submittedName>
</protein>
<gene>
    <name evidence="5" type="ORF">C8D91_1088</name>
</gene>
<dbReference type="GO" id="GO:0003677">
    <property type="term" value="F:DNA binding"/>
    <property type="evidence" value="ECO:0007669"/>
    <property type="project" value="UniProtKB-KW"/>
</dbReference>
<dbReference type="EMBL" id="SNZB01000002">
    <property type="protein sequence ID" value="TDR22596.1"/>
    <property type="molecule type" value="Genomic_DNA"/>
</dbReference>
<dbReference type="CDD" id="cd06170">
    <property type="entry name" value="LuxR_C_like"/>
    <property type="match status" value="1"/>
</dbReference>
<dbReference type="Gene3D" id="3.10.180.10">
    <property type="entry name" value="2,3-Dihydroxybiphenyl 1,2-Dioxygenase, domain 1"/>
    <property type="match status" value="1"/>
</dbReference>
<dbReference type="Pfam" id="PF00903">
    <property type="entry name" value="Glyoxalase"/>
    <property type="match status" value="1"/>
</dbReference>
<dbReference type="SUPFAM" id="SSF46894">
    <property type="entry name" value="C-terminal effector domain of the bipartite response regulators"/>
    <property type="match status" value="1"/>
</dbReference>
<dbReference type="GO" id="GO:0006355">
    <property type="term" value="P:regulation of DNA-templated transcription"/>
    <property type="evidence" value="ECO:0007669"/>
    <property type="project" value="InterPro"/>
</dbReference>
<accession>A0A4R6XS57</accession>
<dbReference type="InterPro" id="IPR016032">
    <property type="entry name" value="Sig_transdc_resp-reg_C-effctor"/>
</dbReference>
<evidence type="ECO:0000256" key="2">
    <source>
        <dbReference type="ARBA" id="ARBA00023125"/>
    </source>
</evidence>
<reference evidence="5 6" key="1">
    <citation type="submission" date="2019-03" db="EMBL/GenBank/DDBJ databases">
        <title>Genomic Encyclopedia of Type Strains, Phase IV (KMG-IV): sequencing the most valuable type-strain genomes for metagenomic binning, comparative biology and taxonomic classification.</title>
        <authorList>
            <person name="Goeker M."/>
        </authorList>
    </citation>
    <scope>NUCLEOTIDE SEQUENCE [LARGE SCALE GENOMIC DNA]</scope>
    <source>
        <strain evidence="5 6">DSM 25488</strain>
    </source>
</reference>
<dbReference type="InterPro" id="IPR004360">
    <property type="entry name" value="Glyas_Fos-R_dOase_dom"/>
</dbReference>
<dbReference type="OrthoDB" id="9804944at2"/>
<dbReference type="SMART" id="SM00421">
    <property type="entry name" value="HTH_LUXR"/>
    <property type="match status" value="1"/>
</dbReference>
<comment type="caution">
    <text evidence="5">The sequence shown here is derived from an EMBL/GenBank/DDBJ whole genome shotgun (WGS) entry which is preliminary data.</text>
</comment>
<dbReference type="InterPro" id="IPR000792">
    <property type="entry name" value="Tscrpt_reg_LuxR_C"/>
</dbReference>
<dbReference type="SUPFAM" id="SSF54593">
    <property type="entry name" value="Glyoxalase/Bleomycin resistance protein/Dihydroxybiphenyl dioxygenase"/>
    <property type="match status" value="1"/>
</dbReference>
<dbReference type="InterPro" id="IPR037523">
    <property type="entry name" value="VOC_core"/>
</dbReference>
<evidence type="ECO:0000256" key="3">
    <source>
        <dbReference type="ARBA" id="ARBA00023163"/>
    </source>
</evidence>
<evidence type="ECO:0000256" key="1">
    <source>
        <dbReference type="ARBA" id="ARBA00023015"/>
    </source>
</evidence>
<keyword evidence="3" id="KW-0804">Transcription</keyword>
<dbReference type="Proteomes" id="UP000295724">
    <property type="component" value="Unassembled WGS sequence"/>
</dbReference>
<dbReference type="InterPro" id="IPR036388">
    <property type="entry name" value="WH-like_DNA-bd_sf"/>
</dbReference>
<organism evidence="5 6">
    <name type="scientific">Marinicella litoralis</name>
    <dbReference type="NCBI Taxonomy" id="644220"/>
    <lineage>
        <taxon>Bacteria</taxon>
        <taxon>Pseudomonadati</taxon>
        <taxon>Pseudomonadota</taxon>
        <taxon>Gammaproteobacteria</taxon>
        <taxon>Lysobacterales</taxon>
        <taxon>Marinicellaceae</taxon>
        <taxon>Marinicella</taxon>
    </lineage>
</organism>
<dbReference type="InterPro" id="IPR029068">
    <property type="entry name" value="Glyas_Bleomycin-R_OHBP_Dase"/>
</dbReference>
<keyword evidence="5" id="KW-0223">Dioxygenase</keyword>
<dbReference type="Gene3D" id="1.10.10.10">
    <property type="entry name" value="Winged helix-like DNA-binding domain superfamily/Winged helix DNA-binding domain"/>
    <property type="match status" value="1"/>
</dbReference>
<sequence>MKSKGRPQHQDILTPAEWRVVSLVQHGLTNPQMAEQLQVSINTIKYHITNDVEKLRIHSHGQVSNKKSLLHYLGAPKDSPFHRSQHMKKATPIQSLGQISRTVKNIAQSETWYKDVLGLKHLYTYGQLAFFDLNGVRLMLSEADDKDSTTQSASVLYFQTEDIKYSHQQLSEKGITFSHAPHKVHVHDDGTEEWMAFFNDSEGRPLGLMGQYK</sequence>
<dbReference type="GO" id="GO:0051213">
    <property type="term" value="F:dioxygenase activity"/>
    <property type="evidence" value="ECO:0007669"/>
    <property type="project" value="UniProtKB-KW"/>
</dbReference>
<evidence type="ECO:0000313" key="5">
    <source>
        <dbReference type="EMBL" id="TDR22596.1"/>
    </source>
</evidence>
<dbReference type="PROSITE" id="PS51819">
    <property type="entry name" value="VOC"/>
    <property type="match status" value="1"/>
</dbReference>
<dbReference type="AlphaFoldDB" id="A0A4R6XS57"/>
<proteinExistence type="predicted"/>
<keyword evidence="6" id="KW-1185">Reference proteome</keyword>